<evidence type="ECO:0000313" key="8">
    <source>
        <dbReference type="Proteomes" id="UP000664417"/>
    </source>
</evidence>
<dbReference type="SMART" id="SM00220">
    <property type="entry name" value="S_TKc"/>
    <property type="match status" value="1"/>
</dbReference>
<dbReference type="InterPro" id="IPR019734">
    <property type="entry name" value="TPR_rpt"/>
</dbReference>
<keyword evidence="4" id="KW-0067">ATP-binding</keyword>
<dbReference type="InterPro" id="IPR011009">
    <property type="entry name" value="Kinase-like_dom_sf"/>
</dbReference>
<evidence type="ECO:0000259" key="6">
    <source>
        <dbReference type="PROSITE" id="PS50011"/>
    </source>
</evidence>
<keyword evidence="3 7" id="KW-0418">Kinase</keyword>
<evidence type="ECO:0000256" key="5">
    <source>
        <dbReference type="SAM" id="MobiDB-lite"/>
    </source>
</evidence>
<dbReference type="PROSITE" id="PS50011">
    <property type="entry name" value="PROTEIN_KINASE_DOM"/>
    <property type="match status" value="1"/>
</dbReference>
<evidence type="ECO:0000256" key="2">
    <source>
        <dbReference type="ARBA" id="ARBA00022741"/>
    </source>
</evidence>
<keyword evidence="2" id="KW-0547">Nucleotide-binding</keyword>
<dbReference type="InterPro" id="IPR000719">
    <property type="entry name" value="Prot_kinase_dom"/>
</dbReference>
<organism evidence="7 8">
    <name type="scientific">Acanthopleuribacter pedis</name>
    <dbReference type="NCBI Taxonomy" id="442870"/>
    <lineage>
        <taxon>Bacteria</taxon>
        <taxon>Pseudomonadati</taxon>
        <taxon>Acidobacteriota</taxon>
        <taxon>Holophagae</taxon>
        <taxon>Acanthopleuribacterales</taxon>
        <taxon>Acanthopleuribacteraceae</taxon>
        <taxon>Acanthopleuribacter</taxon>
    </lineage>
</organism>
<proteinExistence type="predicted"/>
<dbReference type="Proteomes" id="UP000664417">
    <property type="component" value="Unassembled WGS sequence"/>
</dbReference>
<evidence type="ECO:0000256" key="3">
    <source>
        <dbReference type="ARBA" id="ARBA00022777"/>
    </source>
</evidence>
<dbReference type="InterPro" id="IPR011990">
    <property type="entry name" value="TPR-like_helical_dom_sf"/>
</dbReference>
<evidence type="ECO:0000256" key="1">
    <source>
        <dbReference type="ARBA" id="ARBA00022679"/>
    </source>
</evidence>
<dbReference type="Gene3D" id="1.25.40.10">
    <property type="entry name" value="Tetratricopeptide repeat domain"/>
    <property type="match status" value="2"/>
</dbReference>
<gene>
    <name evidence="7" type="ORF">J3U88_12255</name>
</gene>
<dbReference type="Pfam" id="PF00069">
    <property type="entry name" value="Pkinase"/>
    <property type="match status" value="1"/>
</dbReference>
<dbReference type="Gene3D" id="1.10.510.10">
    <property type="entry name" value="Transferase(Phosphotransferase) domain 1"/>
    <property type="match status" value="1"/>
</dbReference>
<name>A0A8J7QFW4_9BACT</name>
<dbReference type="PANTHER" id="PTHR43289:SF6">
    <property type="entry name" value="SERINE_THREONINE-PROTEIN KINASE NEKL-3"/>
    <property type="match status" value="1"/>
</dbReference>
<dbReference type="EMBL" id="JAFREP010000009">
    <property type="protein sequence ID" value="MBO1319235.1"/>
    <property type="molecule type" value="Genomic_DNA"/>
</dbReference>
<evidence type="ECO:0000313" key="7">
    <source>
        <dbReference type="EMBL" id="MBO1319235.1"/>
    </source>
</evidence>
<keyword evidence="1" id="KW-0808">Transferase</keyword>
<dbReference type="GO" id="GO:0004674">
    <property type="term" value="F:protein serine/threonine kinase activity"/>
    <property type="evidence" value="ECO:0007669"/>
    <property type="project" value="UniProtKB-KW"/>
</dbReference>
<evidence type="ECO:0000256" key="4">
    <source>
        <dbReference type="ARBA" id="ARBA00022840"/>
    </source>
</evidence>
<dbReference type="SUPFAM" id="SSF56112">
    <property type="entry name" value="Protein kinase-like (PK-like)"/>
    <property type="match status" value="1"/>
</dbReference>
<protein>
    <submittedName>
        <fullName evidence="7">Serine/threonine protein kinase</fullName>
    </submittedName>
</protein>
<comment type="caution">
    <text evidence="7">The sequence shown here is derived from an EMBL/GenBank/DDBJ whole genome shotgun (WGS) entry which is preliminary data.</text>
</comment>
<dbReference type="SUPFAM" id="SSF48452">
    <property type="entry name" value="TPR-like"/>
    <property type="match status" value="3"/>
</dbReference>
<dbReference type="CDD" id="cd14014">
    <property type="entry name" value="STKc_PknB_like"/>
    <property type="match status" value="1"/>
</dbReference>
<sequence>MTEVPPDHPKETPEPAPLPAQIGPYRPTAKLGEGAVGVVYAAEQNEPVQRRVAVKVIKGGMDSHRVLHRFRQEQQLLAGLNHPYIARIYDSGVTDTDTPFFAMEWIDGSHLTHFCNGNRLSIRDRLALFGKVAEAVAYAHQRGIIHRDLKPANILVTETGSEVIPKIIDFGMAKAVSNTGETPNPQQTRLGAVVGTPAYMSPEQRAGRDTDTRGDLYALGIILYELMLGDLPDATKTASILSNEAFDQDAQTGCAPSITRHFSRLEKKEQQAAAEQRNTTAAAMRRALAGDLDALIRKAMAPDRELRYQSVGLLRDDVRRRERGEPIHIDYGTPLQQGLRLVHRFRVPIAVVSVVVAALVTGTFFSVQGMKRAEAGHRQAVAAADHARTIQNHLSRFLQSAEADDPDATLLTLLTRYSDQLTPQAEPDPFIRAMLHHTVANTFFNLGANDRAAFHAQTALDLRAQHLHPNHRDHLESRRVLGAIYREQGKAKEAAAIHREVASAYETHHGPEDPDTLRALSDLALDLRDLDGAAEAAEIIHRVFETRKRVLGKDHPATLSAMNSVALGLAENGEIDQAKAMLNHIIDLRLAKYGPDHARTLLARYNLGRTLLDEKRLEEALPILEEVHRAQERVIEKTHIRTLRSANALGAAYLMLNRLDDAEPIYLEYLPLARRHYGPENQVTLELTTNHLGLHFKKGRFDQGAILAGTNWSSLKSVLGETHPTTLRALSNYISFLYRGGQFGNASAVLTKELPVVAEKLGDHHAVTQRFARILKKSLDRAGRKTEAESVKQRYRLKI</sequence>
<feature type="region of interest" description="Disordered" evidence="5">
    <location>
        <begin position="1"/>
        <end position="26"/>
    </location>
</feature>
<accession>A0A8J7QFW4</accession>
<dbReference type="RefSeq" id="WP_207859056.1">
    <property type="nucleotide sequence ID" value="NZ_JAFREP010000009.1"/>
</dbReference>
<dbReference type="PANTHER" id="PTHR43289">
    <property type="entry name" value="MITOGEN-ACTIVATED PROTEIN KINASE KINASE KINASE 20-RELATED"/>
    <property type="match status" value="1"/>
</dbReference>
<dbReference type="PROSITE" id="PS00108">
    <property type="entry name" value="PROTEIN_KINASE_ST"/>
    <property type="match status" value="1"/>
</dbReference>
<keyword evidence="7" id="KW-0723">Serine/threonine-protein kinase</keyword>
<dbReference type="AlphaFoldDB" id="A0A8J7QFW4"/>
<dbReference type="SMART" id="SM00028">
    <property type="entry name" value="TPR"/>
    <property type="match status" value="4"/>
</dbReference>
<feature type="domain" description="Protein kinase" evidence="6">
    <location>
        <begin position="25"/>
        <end position="331"/>
    </location>
</feature>
<dbReference type="GO" id="GO:0005524">
    <property type="term" value="F:ATP binding"/>
    <property type="evidence" value="ECO:0007669"/>
    <property type="project" value="UniProtKB-KW"/>
</dbReference>
<dbReference type="Pfam" id="PF13424">
    <property type="entry name" value="TPR_12"/>
    <property type="match status" value="2"/>
</dbReference>
<reference evidence="7" key="1">
    <citation type="submission" date="2021-03" db="EMBL/GenBank/DDBJ databases">
        <authorList>
            <person name="Wang G."/>
        </authorList>
    </citation>
    <scope>NUCLEOTIDE SEQUENCE</scope>
    <source>
        <strain evidence="7">KCTC 12899</strain>
    </source>
</reference>
<keyword evidence="8" id="KW-1185">Reference proteome</keyword>
<dbReference type="InterPro" id="IPR008271">
    <property type="entry name" value="Ser/Thr_kinase_AS"/>
</dbReference>
<feature type="compositionally biased region" description="Basic and acidic residues" evidence="5">
    <location>
        <begin position="1"/>
        <end position="13"/>
    </location>
</feature>